<evidence type="ECO:0000256" key="3">
    <source>
        <dbReference type="ARBA" id="ARBA00022801"/>
    </source>
</evidence>
<dbReference type="AlphaFoldDB" id="A0A1D1XGI5"/>
<dbReference type="EC" id="3.6.4.13" evidence="1"/>
<sequence>MMRCQHLFCGKLLPRTPLPPRLHRRKRLFLLPLSKLSSLSKPFSTSAVSPPSSSSASSLCSRLKATPASGRATRPFSTAVAAVVQEGAGGSTFHAEEGVTWRSLGISDRISRALSSVSLDRPSLIQAACIPHIFSGNDVIIAAETGSGKTHGYLVPLFHKLCAPSEQSTDGSDRLPPKPSAFSLVLCPNVMLCKQVVEMANFLCDDQGKPLLKISTVCGQQGWPIIQPDILVSTPAALLNSLFAFDAENHRRPEFVKAVKHVVFDEADMLLCGSFQNQVIRLINMFRFEEKVLSRMDYSKQGSTEDTNEESFQVSELEDDEGRQRICDFEGDEDDENPANSFKTVEMKKPIERPRDWRRVREVYTRSKQYIFVAATLPESGKKTAGGVLRHMFPNAVWVSGNYLHRHNPRLEQRWLEVTVDTQVDALIDAVRSGFKSGLSECHNDTNRTMVFVNTVDSAELVTKILQRAGIECICYHSNSSLEERTKNLIVFREKGGVLVCTDAAARGLDIPNVSHVIQAEFATSAVDFLHRIGRTARAGQSGRVTSLYAESNRDLVSAVRQAGRADQPLEKAFSRKRSFRNKLKKRGVNSRTDTPNAVDKVLV</sequence>
<dbReference type="EMBL" id="GDJX01026426">
    <property type="protein sequence ID" value="JAT41510.1"/>
    <property type="molecule type" value="Transcribed_RNA"/>
</dbReference>
<feature type="region of interest" description="Disordered" evidence="7">
    <location>
        <begin position="299"/>
        <end position="320"/>
    </location>
</feature>
<dbReference type="SMART" id="SM00487">
    <property type="entry name" value="DEXDc"/>
    <property type="match status" value="1"/>
</dbReference>
<dbReference type="GO" id="GO:0005524">
    <property type="term" value="F:ATP binding"/>
    <property type="evidence" value="ECO:0007669"/>
    <property type="project" value="UniProtKB-KW"/>
</dbReference>
<evidence type="ECO:0000256" key="1">
    <source>
        <dbReference type="ARBA" id="ARBA00012552"/>
    </source>
</evidence>
<feature type="domain" description="Helicase ATP-binding" evidence="8">
    <location>
        <begin position="130"/>
        <end position="395"/>
    </location>
</feature>
<feature type="domain" description="Helicase C-terminal" evidence="9">
    <location>
        <begin position="434"/>
        <end position="588"/>
    </location>
</feature>
<feature type="compositionally biased region" description="Polar residues" evidence="7">
    <location>
        <begin position="300"/>
        <end position="314"/>
    </location>
</feature>
<evidence type="ECO:0000259" key="9">
    <source>
        <dbReference type="PROSITE" id="PS51194"/>
    </source>
</evidence>
<dbReference type="InterPro" id="IPR014001">
    <property type="entry name" value="Helicase_ATP-bd"/>
</dbReference>
<evidence type="ECO:0000256" key="7">
    <source>
        <dbReference type="SAM" id="MobiDB-lite"/>
    </source>
</evidence>
<dbReference type="GO" id="GO:0016787">
    <property type="term" value="F:hydrolase activity"/>
    <property type="evidence" value="ECO:0007669"/>
    <property type="project" value="UniProtKB-KW"/>
</dbReference>
<dbReference type="GO" id="GO:0003724">
    <property type="term" value="F:RNA helicase activity"/>
    <property type="evidence" value="ECO:0007669"/>
    <property type="project" value="UniProtKB-EC"/>
</dbReference>
<reference evidence="10" key="1">
    <citation type="submission" date="2015-07" db="EMBL/GenBank/DDBJ databases">
        <title>Transcriptome Assembly of Anthurium amnicola.</title>
        <authorList>
            <person name="Suzuki J."/>
        </authorList>
    </citation>
    <scope>NUCLEOTIDE SEQUENCE</scope>
</reference>
<dbReference type="PROSITE" id="PS51194">
    <property type="entry name" value="HELICASE_CTER"/>
    <property type="match status" value="1"/>
</dbReference>
<dbReference type="SMART" id="SM00490">
    <property type="entry name" value="HELICc"/>
    <property type="match status" value="1"/>
</dbReference>
<evidence type="ECO:0000256" key="4">
    <source>
        <dbReference type="ARBA" id="ARBA00022806"/>
    </source>
</evidence>
<evidence type="ECO:0000259" key="8">
    <source>
        <dbReference type="PROSITE" id="PS51192"/>
    </source>
</evidence>
<accession>A0A1D1XGI5</accession>
<dbReference type="PANTHER" id="PTHR47958">
    <property type="entry name" value="ATP-DEPENDENT RNA HELICASE DBP3"/>
    <property type="match status" value="1"/>
</dbReference>
<keyword evidence="6" id="KW-0694">RNA-binding</keyword>
<dbReference type="InterPro" id="IPR044742">
    <property type="entry name" value="DEAD/DEAH_RhlB"/>
</dbReference>
<evidence type="ECO:0000313" key="10">
    <source>
        <dbReference type="EMBL" id="JAT41510.1"/>
    </source>
</evidence>
<evidence type="ECO:0000256" key="2">
    <source>
        <dbReference type="ARBA" id="ARBA00022741"/>
    </source>
</evidence>
<dbReference type="SUPFAM" id="SSF52540">
    <property type="entry name" value="P-loop containing nucleoside triphosphate hydrolases"/>
    <property type="match status" value="1"/>
</dbReference>
<name>A0A1D1XGI5_9ARAE</name>
<keyword evidence="4 10" id="KW-0347">Helicase</keyword>
<dbReference type="GO" id="GO:0003723">
    <property type="term" value="F:RNA binding"/>
    <property type="evidence" value="ECO:0007669"/>
    <property type="project" value="UniProtKB-KW"/>
</dbReference>
<organism evidence="10">
    <name type="scientific">Anthurium amnicola</name>
    <dbReference type="NCBI Taxonomy" id="1678845"/>
    <lineage>
        <taxon>Eukaryota</taxon>
        <taxon>Viridiplantae</taxon>
        <taxon>Streptophyta</taxon>
        <taxon>Embryophyta</taxon>
        <taxon>Tracheophyta</taxon>
        <taxon>Spermatophyta</taxon>
        <taxon>Magnoliopsida</taxon>
        <taxon>Liliopsida</taxon>
        <taxon>Araceae</taxon>
        <taxon>Pothoideae</taxon>
        <taxon>Potheae</taxon>
        <taxon>Anthurium</taxon>
    </lineage>
</organism>
<evidence type="ECO:0000256" key="6">
    <source>
        <dbReference type="ARBA" id="ARBA00022884"/>
    </source>
</evidence>
<keyword evidence="5" id="KW-0067">ATP-binding</keyword>
<dbReference type="Gene3D" id="3.40.50.300">
    <property type="entry name" value="P-loop containing nucleotide triphosphate hydrolases"/>
    <property type="match status" value="2"/>
</dbReference>
<dbReference type="PROSITE" id="PS51192">
    <property type="entry name" value="HELICASE_ATP_BIND_1"/>
    <property type="match status" value="1"/>
</dbReference>
<protein>
    <recommendedName>
        <fullName evidence="1">RNA helicase</fullName>
        <ecNumber evidence="1">3.6.4.13</ecNumber>
    </recommendedName>
</protein>
<dbReference type="CDD" id="cd18787">
    <property type="entry name" value="SF2_C_DEAD"/>
    <property type="match status" value="1"/>
</dbReference>
<dbReference type="Pfam" id="PF00270">
    <property type="entry name" value="DEAD"/>
    <property type="match status" value="1"/>
</dbReference>
<dbReference type="CDD" id="cd00268">
    <property type="entry name" value="DEADc"/>
    <property type="match status" value="1"/>
</dbReference>
<evidence type="ECO:0000256" key="5">
    <source>
        <dbReference type="ARBA" id="ARBA00022840"/>
    </source>
</evidence>
<keyword evidence="3" id="KW-0378">Hydrolase</keyword>
<dbReference type="InterPro" id="IPR011545">
    <property type="entry name" value="DEAD/DEAH_box_helicase_dom"/>
</dbReference>
<dbReference type="InterPro" id="IPR027417">
    <property type="entry name" value="P-loop_NTPase"/>
</dbReference>
<dbReference type="Pfam" id="PF00271">
    <property type="entry name" value="Helicase_C"/>
    <property type="match status" value="1"/>
</dbReference>
<gene>
    <name evidence="10" type="primary">Os09g0383400_3</name>
    <name evidence="10" type="ORF">g.116761</name>
</gene>
<proteinExistence type="predicted"/>
<dbReference type="InterPro" id="IPR001650">
    <property type="entry name" value="Helicase_C-like"/>
</dbReference>
<keyword evidence="2" id="KW-0547">Nucleotide-binding</keyword>